<dbReference type="InterPro" id="IPR032465">
    <property type="entry name" value="ACMSD"/>
</dbReference>
<keyword evidence="1" id="KW-0456">Lyase</keyword>
<organism evidence="3">
    <name type="scientific">Tunturiibacter gelidiferens</name>
    <dbReference type="NCBI Taxonomy" id="3069689"/>
    <lineage>
        <taxon>Bacteria</taxon>
        <taxon>Pseudomonadati</taxon>
        <taxon>Acidobacteriota</taxon>
        <taxon>Terriglobia</taxon>
        <taxon>Terriglobales</taxon>
        <taxon>Acidobacteriaceae</taxon>
        <taxon>Tunturiibacter</taxon>
    </lineage>
</organism>
<dbReference type="InterPro" id="IPR006680">
    <property type="entry name" value="Amidohydro-rel"/>
</dbReference>
<dbReference type="PANTHER" id="PTHR21240:SF30">
    <property type="entry name" value="AMIDOHYDROLASE-RELATED DOMAIN-CONTAINING PROTEIN-RELATED"/>
    <property type="match status" value="1"/>
</dbReference>
<feature type="domain" description="Amidohydrolase-related" evidence="2">
    <location>
        <begin position="68"/>
        <end position="319"/>
    </location>
</feature>
<evidence type="ECO:0000259" key="2">
    <source>
        <dbReference type="Pfam" id="PF04909"/>
    </source>
</evidence>
<dbReference type="InterPro" id="IPR032466">
    <property type="entry name" value="Metal_Hydrolase"/>
</dbReference>
<evidence type="ECO:0000313" key="3">
    <source>
        <dbReference type="EMBL" id="XCB22088.1"/>
    </source>
</evidence>
<gene>
    <name evidence="3" type="ORF">RBB81_21310</name>
</gene>
<reference evidence="3" key="1">
    <citation type="submission" date="2023-08" db="EMBL/GenBank/DDBJ databases">
        <authorList>
            <person name="Messyasz A."/>
            <person name="Mannisto M.K."/>
            <person name="Kerkhof L.J."/>
            <person name="Haggblom M."/>
        </authorList>
    </citation>
    <scope>NUCLEOTIDE SEQUENCE</scope>
    <source>
        <strain evidence="3">M8UP39</strain>
    </source>
</reference>
<accession>A0AAU7YZP8</accession>
<dbReference type="SUPFAM" id="SSF51556">
    <property type="entry name" value="Metallo-dependent hydrolases"/>
    <property type="match status" value="1"/>
</dbReference>
<dbReference type="Gene3D" id="3.20.20.140">
    <property type="entry name" value="Metal-dependent hydrolases"/>
    <property type="match status" value="1"/>
</dbReference>
<reference evidence="3" key="2">
    <citation type="journal article" date="2024" name="Environ. Microbiol.">
        <title>Genome analysis and description of Tunturibacter gen. nov. expands the diversity of Terriglobia in tundra soils.</title>
        <authorList>
            <person name="Messyasz A."/>
            <person name="Mannisto M.K."/>
            <person name="Kerkhof L.J."/>
            <person name="Haggblom M.M."/>
        </authorList>
    </citation>
    <scope>NUCLEOTIDE SEQUENCE</scope>
    <source>
        <strain evidence="3">M8UP39</strain>
    </source>
</reference>
<dbReference type="GO" id="GO:0016787">
    <property type="term" value="F:hydrolase activity"/>
    <property type="evidence" value="ECO:0007669"/>
    <property type="project" value="InterPro"/>
</dbReference>
<dbReference type="KEGG" id="tgi:RBB81_21310"/>
<evidence type="ECO:0000256" key="1">
    <source>
        <dbReference type="ARBA" id="ARBA00023239"/>
    </source>
</evidence>
<dbReference type="Pfam" id="PF04909">
    <property type="entry name" value="Amidohydro_2"/>
    <property type="match status" value="1"/>
</dbReference>
<dbReference type="PANTHER" id="PTHR21240">
    <property type="entry name" value="2-AMINO-3-CARBOXYLMUCONATE-6-SEMIALDEHYDE DECARBOXYLASE"/>
    <property type="match status" value="1"/>
</dbReference>
<dbReference type="GO" id="GO:0005829">
    <property type="term" value="C:cytosol"/>
    <property type="evidence" value="ECO:0007669"/>
    <property type="project" value="TreeGrafter"/>
</dbReference>
<proteinExistence type="predicted"/>
<name>A0AAU7YZP8_9BACT</name>
<sequence>MTQKLDCPVIAIEEHYWDAELASHFSGSEGSRSGRIEERLRDFGGDRIADMDSAGIDLCVLSHGSPSAQKLSAEIAVPLVERVNDRLAAALAANPRFAAFAALPTILPEAAADELERCVAMGFKGAMVHGMTGGEFLDLKKFHPIYARAEKLNVAIYMHPSLPHPAVIEAYYKDYLADFPMLARPAWGYGVEAGTQGLRMVLSGVFERYPKLKIILGHLGETLPFQLWRIDQALSRSGQKSVHFREVFTNNFWITTSGFFSTPALLCCVQEIGAERILFSVDWPFISDSKPAVDWMKGVPLPATDKAKILSGNASSLLKL</sequence>
<dbReference type="RefSeq" id="WP_353072084.1">
    <property type="nucleotide sequence ID" value="NZ_CP132938.1"/>
</dbReference>
<dbReference type="GO" id="GO:0019748">
    <property type="term" value="P:secondary metabolic process"/>
    <property type="evidence" value="ECO:0007669"/>
    <property type="project" value="TreeGrafter"/>
</dbReference>
<dbReference type="GO" id="GO:0016831">
    <property type="term" value="F:carboxy-lyase activity"/>
    <property type="evidence" value="ECO:0007669"/>
    <property type="project" value="InterPro"/>
</dbReference>
<dbReference type="EMBL" id="CP132938">
    <property type="protein sequence ID" value="XCB22088.1"/>
    <property type="molecule type" value="Genomic_DNA"/>
</dbReference>
<dbReference type="AlphaFoldDB" id="A0AAU7YZP8"/>
<protein>
    <submittedName>
        <fullName evidence="3">Amidohydrolase family protein</fullName>
    </submittedName>
</protein>